<sequence>MRASIIWPVAASHRHLSRVHGLTALRLFPAVVLLLCAFGLAAGEAPSQLSLEKNSFYLSSAGFRIQVANDPAGQKALRALPAHRFVINGAGEAARYFYAEPQHCVCIFVGTQQAYDNYLKLLSQPLKPTDDVAPDYKTQTGVLLSGQPLRQSTRGDPTTLSDYLSTLYPH</sequence>
<evidence type="ECO:0000313" key="1">
    <source>
        <dbReference type="EMBL" id="SHG98770.1"/>
    </source>
</evidence>
<name>A0A1M5PAH7_9BRAD</name>
<reference evidence="1 2" key="1">
    <citation type="submission" date="2016-11" db="EMBL/GenBank/DDBJ databases">
        <authorList>
            <person name="Jaros S."/>
            <person name="Januszkiewicz K."/>
            <person name="Wedrychowicz H."/>
        </authorList>
    </citation>
    <scope>NUCLEOTIDE SEQUENCE [LARGE SCALE GENOMIC DNA]</scope>
    <source>
        <strain evidence="1 2">GAS138</strain>
    </source>
</reference>
<proteinExistence type="predicted"/>
<dbReference type="EMBL" id="LT670817">
    <property type="protein sequence ID" value="SHG98770.1"/>
    <property type="molecule type" value="Genomic_DNA"/>
</dbReference>
<evidence type="ECO:0000313" key="2">
    <source>
        <dbReference type="Proteomes" id="UP000189796"/>
    </source>
</evidence>
<gene>
    <name evidence="1" type="ORF">SAMN05443248_3287</name>
</gene>
<accession>A0A1M5PAH7</accession>
<organism evidence="1 2">
    <name type="scientific">Bradyrhizobium erythrophlei</name>
    <dbReference type="NCBI Taxonomy" id="1437360"/>
    <lineage>
        <taxon>Bacteria</taxon>
        <taxon>Pseudomonadati</taxon>
        <taxon>Pseudomonadota</taxon>
        <taxon>Alphaproteobacteria</taxon>
        <taxon>Hyphomicrobiales</taxon>
        <taxon>Nitrobacteraceae</taxon>
        <taxon>Bradyrhizobium</taxon>
    </lineage>
</organism>
<dbReference type="AlphaFoldDB" id="A0A1M5PAH7"/>
<protein>
    <submittedName>
        <fullName evidence="1">Uncharacterized protein</fullName>
    </submittedName>
</protein>
<dbReference type="Proteomes" id="UP000189796">
    <property type="component" value="Chromosome I"/>
</dbReference>